<dbReference type="KEGG" id="kbs:EPA93_27135"/>
<protein>
    <submittedName>
        <fullName evidence="1">Uncharacterized protein</fullName>
    </submittedName>
</protein>
<accession>A0A4P6JUX4</accession>
<evidence type="ECO:0000313" key="1">
    <source>
        <dbReference type="EMBL" id="QBD79458.1"/>
    </source>
</evidence>
<dbReference type="RefSeq" id="WP_129890510.1">
    <property type="nucleotide sequence ID" value="NZ_CP035758.1"/>
</dbReference>
<organism evidence="1 2">
    <name type="scientific">Ktedonosporobacter rubrisoli</name>
    <dbReference type="NCBI Taxonomy" id="2509675"/>
    <lineage>
        <taxon>Bacteria</taxon>
        <taxon>Bacillati</taxon>
        <taxon>Chloroflexota</taxon>
        <taxon>Ktedonobacteria</taxon>
        <taxon>Ktedonobacterales</taxon>
        <taxon>Ktedonosporobacteraceae</taxon>
        <taxon>Ktedonosporobacter</taxon>
    </lineage>
</organism>
<proteinExistence type="predicted"/>
<dbReference type="AlphaFoldDB" id="A0A4P6JUX4"/>
<dbReference type="Proteomes" id="UP000290365">
    <property type="component" value="Chromosome"/>
</dbReference>
<name>A0A4P6JUX4_KTERU</name>
<dbReference type="OrthoDB" id="163273at2"/>
<gene>
    <name evidence="1" type="ORF">EPA93_27135</name>
</gene>
<reference evidence="1 2" key="1">
    <citation type="submission" date="2019-01" db="EMBL/GenBank/DDBJ databases">
        <title>Ktedonosporobacter rubrisoli SCAWS-G2.</title>
        <authorList>
            <person name="Huang Y."/>
            <person name="Yan B."/>
        </authorList>
    </citation>
    <scope>NUCLEOTIDE SEQUENCE [LARGE SCALE GENOMIC DNA]</scope>
    <source>
        <strain evidence="1 2">SCAWS-G2</strain>
    </source>
</reference>
<keyword evidence="2" id="KW-1185">Reference proteome</keyword>
<evidence type="ECO:0000313" key="2">
    <source>
        <dbReference type="Proteomes" id="UP000290365"/>
    </source>
</evidence>
<dbReference type="EMBL" id="CP035758">
    <property type="protein sequence ID" value="QBD79458.1"/>
    <property type="molecule type" value="Genomic_DNA"/>
</dbReference>
<sequence>MEKRDDMKIGRYRTWIENGTLKLYGHEVGAASSTICSLDAEEAMGLLEMLSQHREEFNQALYLHESQHALQQQQTARW</sequence>